<feature type="active site" evidence="9">
    <location>
        <position position="115"/>
    </location>
</feature>
<dbReference type="NCBIfam" id="TIGR00077">
    <property type="entry name" value="lspA"/>
    <property type="match status" value="1"/>
</dbReference>
<feature type="transmembrane region" description="Helical" evidence="9">
    <location>
        <begin position="61"/>
        <end position="80"/>
    </location>
</feature>
<dbReference type="EC" id="3.4.23.36" evidence="9"/>
<feature type="transmembrane region" description="Helical" evidence="9">
    <location>
        <begin position="125"/>
        <end position="147"/>
    </location>
</feature>
<comment type="similarity">
    <text evidence="1 9 10">Belongs to the peptidase A8 family.</text>
</comment>
<protein>
    <recommendedName>
        <fullName evidence="9">Lipoprotein signal peptidase</fullName>
        <ecNumber evidence="9">3.4.23.36</ecNumber>
    </recommendedName>
    <alternativeName>
        <fullName evidence="9">Prolipoprotein signal peptidase</fullName>
    </alternativeName>
    <alternativeName>
        <fullName evidence="9">Signal peptidase II</fullName>
        <shortName evidence="9">SPase II</shortName>
    </alternativeName>
</protein>
<dbReference type="GO" id="GO:0004190">
    <property type="term" value="F:aspartic-type endopeptidase activity"/>
    <property type="evidence" value="ECO:0007669"/>
    <property type="project" value="UniProtKB-UniRule"/>
</dbReference>
<dbReference type="EMBL" id="DVJN01000114">
    <property type="protein sequence ID" value="HIS92527.1"/>
    <property type="molecule type" value="Genomic_DNA"/>
</dbReference>
<dbReference type="GO" id="GO:0005886">
    <property type="term" value="C:plasma membrane"/>
    <property type="evidence" value="ECO:0007669"/>
    <property type="project" value="UniProtKB-SubCell"/>
</dbReference>
<evidence type="ECO:0000256" key="10">
    <source>
        <dbReference type="RuleBase" id="RU004181"/>
    </source>
</evidence>
<evidence type="ECO:0000256" key="5">
    <source>
        <dbReference type="ARBA" id="ARBA00022750"/>
    </source>
</evidence>
<comment type="pathway">
    <text evidence="9">Protein modification; lipoprotein biosynthesis (signal peptide cleavage).</text>
</comment>
<sequence length="153" mass="16544">MRFRRGFSALALVALVVFLDRITKHWAMRALSQPVVAVEGVLRWRYCENTGAAFSALSGSGTAVLVLSAVLLAVLVAYLLFRPRIPWAAQLCLWAVVAGGASNLFDRLAWGFVVDFIEPLFVSFAVFNVADCFIVLGVLGAALGVLLDREGAK</sequence>
<dbReference type="Pfam" id="PF01252">
    <property type="entry name" value="Peptidase_A8"/>
    <property type="match status" value="1"/>
</dbReference>
<dbReference type="PANTHER" id="PTHR33695:SF1">
    <property type="entry name" value="LIPOPROTEIN SIGNAL PEPTIDASE"/>
    <property type="match status" value="1"/>
</dbReference>
<keyword evidence="3 9" id="KW-0645">Protease</keyword>
<keyword evidence="5 9" id="KW-0064">Aspartyl protease</keyword>
<evidence type="ECO:0000313" key="11">
    <source>
        <dbReference type="EMBL" id="HIS92527.1"/>
    </source>
</evidence>
<evidence type="ECO:0000256" key="8">
    <source>
        <dbReference type="ARBA" id="ARBA00023136"/>
    </source>
</evidence>
<evidence type="ECO:0000256" key="3">
    <source>
        <dbReference type="ARBA" id="ARBA00022670"/>
    </source>
</evidence>
<evidence type="ECO:0000313" key="12">
    <source>
        <dbReference type="Proteomes" id="UP000824140"/>
    </source>
</evidence>
<keyword evidence="8 9" id="KW-0472">Membrane</keyword>
<comment type="subcellular location">
    <subcellularLocation>
        <location evidence="9">Cell membrane</location>
        <topology evidence="9">Multi-pass membrane protein</topology>
    </subcellularLocation>
</comment>
<dbReference type="AlphaFoldDB" id="A0A9D1FZZ1"/>
<feature type="transmembrane region" description="Helical" evidence="9">
    <location>
        <begin position="87"/>
        <end position="105"/>
    </location>
</feature>
<gene>
    <name evidence="9 11" type="primary">lspA</name>
    <name evidence="11" type="ORF">IAA84_05855</name>
</gene>
<dbReference type="Proteomes" id="UP000824140">
    <property type="component" value="Unassembled WGS sequence"/>
</dbReference>
<evidence type="ECO:0000256" key="6">
    <source>
        <dbReference type="ARBA" id="ARBA00022801"/>
    </source>
</evidence>
<organism evidence="11 12">
    <name type="scientific">Candidatus Alectryocaccomicrobium excrementavium</name>
    <dbReference type="NCBI Taxonomy" id="2840668"/>
    <lineage>
        <taxon>Bacteria</taxon>
        <taxon>Bacillati</taxon>
        <taxon>Bacillota</taxon>
        <taxon>Clostridia</taxon>
        <taxon>Candidatus Alectryocaccomicrobium</taxon>
    </lineage>
</organism>
<feature type="active site" evidence="9">
    <location>
        <position position="131"/>
    </location>
</feature>
<keyword evidence="2 9" id="KW-1003">Cell membrane</keyword>
<evidence type="ECO:0000256" key="7">
    <source>
        <dbReference type="ARBA" id="ARBA00022989"/>
    </source>
</evidence>
<comment type="function">
    <text evidence="9">This protein specifically catalyzes the removal of signal peptides from prolipoproteins.</text>
</comment>
<evidence type="ECO:0000256" key="9">
    <source>
        <dbReference type="HAMAP-Rule" id="MF_00161"/>
    </source>
</evidence>
<proteinExistence type="inferred from homology"/>
<dbReference type="HAMAP" id="MF_00161">
    <property type="entry name" value="LspA"/>
    <property type="match status" value="1"/>
</dbReference>
<keyword evidence="7 9" id="KW-1133">Transmembrane helix</keyword>
<dbReference type="GO" id="GO:0006508">
    <property type="term" value="P:proteolysis"/>
    <property type="evidence" value="ECO:0007669"/>
    <property type="project" value="UniProtKB-KW"/>
</dbReference>
<reference evidence="11" key="1">
    <citation type="submission" date="2020-10" db="EMBL/GenBank/DDBJ databases">
        <authorList>
            <person name="Gilroy R."/>
        </authorList>
    </citation>
    <scope>NUCLEOTIDE SEQUENCE</scope>
    <source>
        <strain evidence="11">13766</strain>
    </source>
</reference>
<accession>A0A9D1FZZ1</accession>
<dbReference type="PANTHER" id="PTHR33695">
    <property type="entry name" value="LIPOPROTEIN SIGNAL PEPTIDASE"/>
    <property type="match status" value="1"/>
</dbReference>
<name>A0A9D1FZZ1_9FIRM</name>
<dbReference type="PRINTS" id="PR00781">
    <property type="entry name" value="LIPOSIGPTASE"/>
</dbReference>
<keyword evidence="4 9" id="KW-0812">Transmembrane</keyword>
<keyword evidence="6 9" id="KW-0378">Hydrolase</keyword>
<comment type="caution">
    <text evidence="11">The sequence shown here is derived from an EMBL/GenBank/DDBJ whole genome shotgun (WGS) entry which is preliminary data.</text>
</comment>
<dbReference type="InterPro" id="IPR001872">
    <property type="entry name" value="Peptidase_A8"/>
</dbReference>
<evidence type="ECO:0000256" key="1">
    <source>
        <dbReference type="ARBA" id="ARBA00006139"/>
    </source>
</evidence>
<comment type="catalytic activity">
    <reaction evidence="9">
        <text>Release of signal peptides from bacterial membrane prolipoproteins. Hydrolyzes -Xaa-Yaa-Zaa-|-(S,diacylglyceryl)Cys-, in which Xaa is hydrophobic (preferably Leu), and Yaa (Ala or Ser) and Zaa (Gly or Ala) have small, neutral side chains.</text>
        <dbReference type="EC" id="3.4.23.36"/>
    </reaction>
</comment>
<evidence type="ECO:0000256" key="2">
    <source>
        <dbReference type="ARBA" id="ARBA00022475"/>
    </source>
</evidence>
<evidence type="ECO:0000256" key="4">
    <source>
        <dbReference type="ARBA" id="ARBA00022692"/>
    </source>
</evidence>
<comment type="caution">
    <text evidence="9">Lacks conserved residue(s) required for the propagation of feature annotation.</text>
</comment>
<reference evidence="11" key="2">
    <citation type="journal article" date="2021" name="PeerJ">
        <title>Extensive microbial diversity within the chicken gut microbiome revealed by metagenomics and culture.</title>
        <authorList>
            <person name="Gilroy R."/>
            <person name="Ravi A."/>
            <person name="Getino M."/>
            <person name="Pursley I."/>
            <person name="Horton D.L."/>
            <person name="Alikhan N.F."/>
            <person name="Baker D."/>
            <person name="Gharbi K."/>
            <person name="Hall N."/>
            <person name="Watson M."/>
            <person name="Adriaenssens E.M."/>
            <person name="Foster-Nyarko E."/>
            <person name="Jarju S."/>
            <person name="Secka A."/>
            <person name="Antonio M."/>
            <person name="Oren A."/>
            <person name="Chaudhuri R.R."/>
            <person name="La Ragione R."/>
            <person name="Hildebrand F."/>
            <person name="Pallen M.J."/>
        </authorList>
    </citation>
    <scope>NUCLEOTIDE SEQUENCE</scope>
    <source>
        <strain evidence="11">13766</strain>
    </source>
</reference>